<dbReference type="Proteomes" id="UP000237351">
    <property type="component" value="Chromosome"/>
</dbReference>
<evidence type="ECO:0000313" key="3">
    <source>
        <dbReference type="Proteomes" id="UP000237351"/>
    </source>
</evidence>
<feature type="signal peptide" evidence="1">
    <location>
        <begin position="1"/>
        <end position="21"/>
    </location>
</feature>
<keyword evidence="1" id="KW-0732">Signal</keyword>
<accession>A0A1W6N4L2</accession>
<protein>
    <submittedName>
        <fullName evidence="2">Uncharacterized protein</fullName>
    </submittedName>
</protein>
<dbReference type="RefSeq" id="WP_085784173.1">
    <property type="nucleotide sequence ID" value="NZ_CP008743.1"/>
</dbReference>
<gene>
    <name evidence="2" type="ORF">GQ61_04645</name>
</gene>
<sequence>MKKILLLCAVLETFLSTPVFSSAIGITPDPGQHIFQNVTKIDDGLYTSPMTDQPGLRLVMEKITGFNIVAWKKYLEVQNAPRVVGAVKSLVTGTGKHVQKGNISDGSGYALRVLNSVSIESNEVWMAYITSDSTARHITLPIDYQAGREYMFRDKSSFPYNLKMYMTVTSSPNALLTSHLGITVSAEGVFTGRPKGVSVDLHAFAAKVMLIRNPKRRFMVNAPVEAMTQILTKALPSDSLSMGTREMQDHIKKYDYMELSELKEQHPEIYQKILEKSKQETDREMEKLSINEAERKGVYDRLLQKNLHESFEEFKTPWNWDNVHKEAPGDLEMQRILSREKMHKRMSDHPPIISTQGKSLTSMSHGITISHPASQFHLEVKKGDKDYNWLSTRVFDPATSAQHPIAVDLNKLAHSK</sequence>
<dbReference type="OrthoDB" id="8482159at2"/>
<organism evidence="2 3">
    <name type="scientific">Candidatus Nucleicultrix amoebiphila FS5</name>
    <dbReference type="NCBI Taxonomy" id="1414854"/>
    <lineage>
        <taxon>Bacteria</taxon>
        <taxon>Pseudomonadati</taxon>
        <taxon>Pseudomonadota</taxon>
        <taxon>Alphaproteobacteria</taxon>
        <taxon>Holosporales</taxon>
        <taxon>Candidatus Nucleicultricaceae</taxon>
        <taxon>Candidatus Nucleicultrix</taxon>
    </lineage>
</organism>
<dbReference type="EMBL" id="CP008743">
    <property type="protein sequence ID" value="ARN84708.1"/>
    <property type="molecule type" value="Genomic_DNA"/>
</dbReference>
<feature type="chain" id="PRO_5010885107" evidence="1">
    <location>
        <begin position="22"/>
        <end position="416"/>
    </location>
</feature>
<keyword evidence="3" id="KW-1185">Reference proteome</keyword>
<evidence type="ECO:0000256" key="1">
    <source>
        <dbReference type="SAM" id="SignalP"/>
    </source>
</evidence>
<dbReference type="AlphaFoldDB" id="A0A1W6N4L2"/>
<dbReference type="KEGG" id="naf:GQ61_04645"/>
<evidence type="ECO:0000313" key="2">
    <source>
        <dbReference type="EMBL" id="ARN84708.1"/>
    </source>
</evidence>
<reference evidence="2 3" key="1">
    <citation type="submission" date="2014-06" db="EMBL/GenBank/DDBJ databases">
        <title>The genome of the endonuclear symbiont Nucleicultrix amoebiphila.</title>
        <authorList>
            <person name="Schulz F."/>
            <person name="Horn M."/>
        </authorList>
    </citation>
    <scope>NUCLEOTIDE SEQUENCE [LARGE SCALE GENOMIC DNA]</scope>
    <source>
        <strain evidence="2 3">FS5</strain>
    </source>
</reference>
<name>A0A1W6N4L2_9PROT</name>
<proteinExistence type="predicted"/>